<dbReference type="InterPro" id="IPR041267">
    <property type="entry name" value="NLRP_HD2"/>
</dbReference>
<evidence type="ECO:0000313" key="9">
    <source>
        <dbReference type="Ensembl" id="ENSMZEP00005017477.1"/>
    </source>
</evidence>
<dbReference type="InterPro" id="IPR051261">
    <property type="entry name" value="NLR"/>
</dbReference>
<keyword evidence="10" id="KW-1185">Reference proteome</keyword>
<evidence type="ECO:0000256" key="4">
    <source>
        <dbReference type="ARBA" id="ARBA00022737"/>
    </source>
</evidence>
<dbReference type="SMART" id="SM00368">
    <property type="entry name" value="LRR_RI"/>
    <property type="match status" value="5"/>
</dbReference>
<evidence type="ECO:0000256" key="6">
    <source>
        <dbReference type="ARBA" id="ARBA00022840"/>
    </source>
</evidence>
<dbReference type="AlphaFoldDB" id="A0A3P9C5V1"/>
<keyword evidence="5" id="KW-0547">Nucleotide-binding</keyword>
<protein>
    <submittedName>
        <fullName evidence="9">Protein NLRC3-like</fullName>
    </submittedName>
</protein>
<dbReference type="GO" id="GO:0005737">
    <property type="term" value="C:cytoplasm"/>
    <property type="evidence" value="ECO:0007669"/>
    <property type="project" value="UniProtKB-SubCell"/>
</dbReference>
<dbReference type="Proteomes" id="UP000265160">
    <property type="component" value="LG23"/>
</dbReference>
<dbReference type="Pfam" id="PF05729">
    <property type="entry name" value="NACHT"/>
    <property type="match status" value="1"/>
</dbReference>
<accession>A0A3P9C5V1</accession>
<proteinExistence type="predicted"/>
<dbReference type="Gene3D" id="3.40.50.300">
    <property type="entry name" value="P-loop containing nucleotide triphosphate hydrolases"/>
    <property type="match status" value="1"/>
</dbReference>
<reference evidence="9" key="2">
    <citation type="submission" date="2025-08" db="UniProtKB">
        <authorList>
            <consortium name="Ensembl"/>
        </authorList>
    </citation>
    <scope>IDENTIFICATION</scope>
</reference>
<dbReference type="GeneTree" id="ENSGT01150000286915"/>
<keyword evidence="3" id="KW-0433">Leucine-rich repeat</keyword>
<evidence type="ECO:0000256" key="1">
    <source>
        <dbReference type="ARBA" id="ARBA00004496"/>
    </source>
</evidence>
<dbReference type="InterPro" id="IPR041075">
    <property type="entry name" value="NOD1/2_WH"/>
</dbReference>
<dbReference type="GO" id="GO:0005524">
    <property type="term" value="F:ATP binding"/>
    <property type="evidence" value="ECO:0007669"/>
    <property type="project" value="UniProtKB-KW"/>
</dbReference>
<evidence type="ECO:0000256" key="7">
    <source>
        <dbReference type="SAM" id="MobiDB-lite"/>
    </source>
</evidence>
<organism evidence="9 10">
    <name type="scientific">Maylandia zebra</name>
    <name type="common">zebra mbuna</name>
    <dbReference type="NCBI Taxonomy" id="106582"/>
    <lineage>
        <taxon>Eukaryota</taxon>
        <taxon>Metazoa</taxon>
        <taxon>Chordata</taxon>
        <taxon>Craniata</taxon>
        <taxon>Vertebrata</taxon>
        <taxon>Euteleostomi</taxon>
        <taxon>Actinopterygii</taxon>
        <taxon>Neopterygii</taxon>
        <taxon>Teleostei</taxon>
        <taxon>Neoteleostei</taxon>
        <taxon>Acanthomorphata</taxon>
        <taxon>Ovalentaria</taxon>
        <taxon>Cichlomorphae</taxon>
        <taxon>Cichliformes</taxon>
        <taxon>Cichlidae</taxon>
        <taxon>African cichlids</taxon>
        <taxon>Pseudocrenilabrinae</taxon>
        <taxon>Haplochromini</taxon>
        <taxon>Maylandia</taxon>
        <taxon>Maylandia zebra complex</taxon>
    </lineage>
</organism>
<dbReference type="InterPro" id="IPR027417">
    <property type="entry name" value="P-loop_NTPase"/>
</dbReference>
<evidence type="ECO:0000259" key="8">
    <source>
        <dbReference type="PROSITE" id="PS50837"/>
    </source>
</evidence>
<dbReference type="SUPFAM" id="SSF52047">
    <property type="entry name" value="RNI-like"/>
    <property type="match status" value="1"/>
</dbReference>
<evidence type="ECO:0000256" key="5">
    <source>
        <dbReference type="ARBA" id="ARBA00022741"/>
    </source>
</evidence>
<dbReference type="SMART" id="SM01288">
    <property type="entry name" value="FISNA"/>
    <property type="match status" value="1"/>
</dbReference>
<dbReference type="Pfam" id="PF17779">
    <property type="entry name" value="WHD_NOD2"/>
    <property type="match status" value="1"/>
</dbReference>
<reference evidence="9" key="3">
    <citation type="submission" date="2025-09" db="UniProtKB">
        <authorList>
            <consortium name="Ensembl"/>
        </authorList>
    </citation>
    <scope>IDENTIFICATION</scope>
</reference>
<name>A0A3P9C5V1_9CICH</name>
<sequence>VSLKSDGSKSIGGNFKEQPFAAESHSYKFLFQLLEEKIITFVKNELKKIQTVLYPDYSECLNCQTEDKEILECEDEEQRRTNREAFIKITLQFLRGMKQYELADRLFAPVCQHNLKSQLKKKFQCLFEGIAKAGNPTILNQIYTELYITEGTAEVNDEHEVRQIETTSRRRKPDGPETTIRQEDIFKASPGRDEPIRTVLTKGVAGIGKTVLTQKFTLDWAESKTNQDIKFIFPFTFRELNVLKEKNFSLLELVHHFFTKTKEVGICSFEDFQVVLIFDGLDECRLPLDFHKTKILTDPTKSTSVDVLLTNLIRGNLLPSAHLWITTRPAAANQIPPGYIDMVTEVRGFTDPQKEEYFRKRFRDEEQASRIISHIKTSQSLHIMCHIPVFCWIAATVLEDVGKKRKEETRTALPTTLTEMYIHFLVVQAKVKKVKYDGGMETDPPWSPESKQMVESLGKLAFEQLQGDNLIFYESDLTDCGIDISAASVYSGVFTQIFKEERGLYKDKVFCFIHLSVQEFLAALHVHLTFINSGVNLLEKQQETTQNLQEEESADTCLYKGAVNKALQSSNGKLDLFLRFLLGLSLQTNQSLLHGLLEQTGCSSQTNLETVQHIKERLSGNLSAEKSINLFHCLNELNEHSILEEIQQSLRSGSLAADKLSPAQWSALVFILLSSEKDLFVFDLKKYSASEKAFLRLLPVIKCSSIALGGCNLSDRICETLSSLLSSRSSCLRELDLSNNNLKDSGVKVLSGGLEGPHSKLEKLRLRFCKSFMICHFESSGRVDKRYLRTSTFTIYHVSTSSIFSNCLIVSVMYAVCRLSSCSVTEEGCSALTSALNSNHYHLRELDLSYNNPGEAGVKMLKQLRLDTLRLSGCNLSDRICDTLSSVLSSHSSSLRELDLNNNDLKDSGVKTLCGGLESPYCKLEIFRLSGCLITEEGCTVLISVLNSNHSTLRELDLSYNDPGEAGVKLLKQLQLDILRYEVAFGSQSYNEALIIFPETDLTQGLSSSVLSFQCKLSLSVIQTSSVSNSMCMRAM</sequence>
<dbReference type="PANTHER" id="PTHR24106">
    <property type="entry name" value="NACHT, LRR AND CARD DOMAINS-CONTAINING"/>
    <property type="match status" value="1"/>
</dbReference>
<reference evidence="9 10" key="1">
    <citation type="journal article" date="2014" name="Nature">
        <title>The genomic substrate for adaptive radiation in African cichlid fish.</title>
        <authorList>
            <person name="Brawand D."/>
            <person name="Wagner C.E."/>
            <person name="Li Y.I."/>
            <person name="Malinsky M."/>
            <person name="Keller I."/>
            <person name="Fan S."/>
            <person name="Simakov O."/>
            <person name="Ng A.Y."/>
            <person name="Lim Z.W."/>
            <person name="Bezault E."/>
            <person name="Turner-Maier J."/>
            <person name="Johnson J."/>
            <person name="Alcazar R."/>
            <person name="Noh H.J."/>
            <person name="Russell P."/>
            <person name="Aken B."/>
            <person name="Alfoldi J."/>
            <person name="Amemiya C."/>
            <person name="Azzouzi N."/>
            <person name="Baroiller J.F."/>
            <person name="Barloy-Hubler F."/>
            <person name="Berlin A."/>
            <person name="Bloomquist R."/>
            <person name="Carleton K.L."/>
            <person name="Conte M.A."/>
            <person name="D'Cotta H."/>
            <person name="Eshel O."/>
            <person name="Gaffney L."/>
            <person name="Galibert F."/>
            <person name="Gante H.F."/>
            <person name="Gnerre S."/>
            <person name="Greuter L."/>
            <person name="Guyon R."/>
            <person name="Haddad N.S."/>
            <person name="Haerty W."/>
            <person name="Harris R.M."/>
            <person name="Hofmann H.A."/>
            <person name="Hourlier T."/>
            <person name="Hulata G."/>
            <person name="Jaffe D.B."/>
            <person name="Lara M."/>
            <person name="Lee A.P."/>
            <person name="MacCallum I."/>
            <person name="Mwaiko S."/>
            <person name="Nikaido M."/>
            <person name="Nishihara H."/>
            <person name="Ozouf-Costaz C."/>
            <person name="Penman D.J."/>
            <person name="Przybylski D."/>
            <person name="Rakotomanga M."/>
            <person name="Renn S.C.P."/>
            <person name="Ribeiro F.J."/>
            <person name="Ron M."/>
            <person name="Salzburger W."/>
            <person name="Sanchez-Pulido L."/>
            <person name="Santos M.E."/>
            <person name="Searle S."/>
            <person name="Sharpe T."/>
            <person name="Swofford R."/>
            <person name="Tan F.J."/>
            <person name="Williams L."/>
            <person name="Young S."/>
            <person name="Yin S."/>
            <person name="Okada N."/>
            <person name="Kocher T.D."/>
            <person name="Miska E.A."/>
            <person name="Lander E.S."/>
            <person name="Venkatesh B."/>
            <person name="Fernald R.D."/>
            <person name="Meyer A."/>
            <person name="Ponting C.P."/>
            <person name="Streelman J.T."/>
            <person name="Lindblad-Toh K."/>
            <person name="Seehausen O."/>
            <person name="Di Palma F."/>
        </authorList>
    </citation>
    <scope>NUCLEOTIDE SEQUENCE</scope>
</reference>
<dbReference type="Pfam" id="PF14484">
    <property type="entry name" value="FISNA"/>
    <property type="match status" value="1"/>
</dbReference>
<keyword evidence="6" id="KW-0067">ATP-binding</keyword>
<dbReference type="Pfam" id="PF13516">
    <property type="entry name" value="LRR_6"/>
    <property type="match status" value="4"/>
</dbReference>
<dbReference type="InterPro" id="IPR007111">
    <property type="entry name" value="NACHT_NTPase"/>
</dbReference>
<dbReference type="InterPro" id="IPR029495">
    <property type="entry name" value="NACHT-assoc"/>
</dbReference>
<keyword evidence="4" id="KW-0677">Repeat</keyword>
<dbReference type="PROSITE" id="PS51450">
    <property type="entry name" value="LRR"/>
    <property type="match status" value="1"/>
</dbReference>
<evidence type="ECO:0000313" key="10">
    <source>
        <dbReference type="Proteomes" id="UP000265160"/>
    </source>
</evidence>
<comment type="subcellular location">
    <subcellularLocation>
        <location evidence="1">Cytoplasm</location>
    </subcellularLocation>
</comment>
<dbReference type="FunFam" id="3.40.50.300:FF:001524">
    <property type="entry name" value="Si:dkey-126g1.7"/>
    <property type="match status" value="1"/>
</dbReference>
<feature type="domain" description="NACHT" evidence="8">
    <location>
        <begin position="197"/>
        <end position="331"/>
    </location>
</feature>
<evidence type="ECO:0000256" key="3">
    <source>
        <dbReference type="ARBA" id="ARBA00022614"/>
    </source>
</evidence>
<dbReference type="Pfam" id="PF17776">
    <property type="entry name" value="NLRC4_HD2"/>
    <property type="match status" value="1"/>
</dbReference>
<dbReference type="PROSITE" id="PS50837">
    <property type="entry name" value="NACHT"/>
    <property type="match status" value="1"/>
</dbReference>
<dbReference type="InterPro" id="IPR001611">
    <property type="entry name" value="Leu-rich_rpt"/>
</dbReference>
<dbReference type="InterPro" id="IPR032675">
    <property type="entry name" value="LRR_dom_sf"/>
</dbReference>
<dbReference type="Ensembl" id="ENSMZET00005018034.1">
    <property type="protein sequence ID" value="ENSMZEP00005017477.1"/>
    <property type="gene ID" value="ENSMZEG00005013148.1"/>
</dbReference>
<evidence type="ECO:0000256" key="2">
    <source>
        <dbReference type="ARBA" id="ARBA00022490"/>
    </source>
</evidence>
<dbReference type="Gene3D" id="3.80.10.10">
    <property type="entry name" value="Ribonuclease Inhibitor"/>
    <property type="match status" value="2"/>
</dbReference>
<keyword evidence="2" id="KW-0963">Cytoplasm</keyword>
<feature type="region of interest" description="Disordered" evidence="7">
    <location>
        <begin position="158"/>
        <end position="178"/>
    </location>
</feature>